<dbReference type="InterPro" id="IPR001045">
    <property type="entry name" value="Spermi_synthase"/>
</dbReference>
<sequence>MTTTFVETLHNGYGQCFTVDELLFEHRTEHQELLIFRNATFGRVMALDGIVQTTERDEFIYHEMLTHLPLLAHGGVARVLIIGGGDGGMLREVLKHPTVEAVTQVEIDQAVIDMCRRYLPNHSAGAFDDPRANVVIADGVDFVRDTSERYDLIISDCTDPVGPGEVLFTSEFYAGCKRCLNPGGVFVAQNGVAFLQLDEVLNTHHRLSPLFADQSFYCAAVPTYAGGLMTFAWASDDPALRQVALDALDRRYRASGIRTRYYNPQIHAGSFALPQYILDAFSGS</sequence>
<evidence type="ECO:0000256" key="3">
    <source>
        <dbReference type="ARBA" id="ARBA00023066"/>
    </source>
</evidence>
<dbReference type="InterPro" id="IPR037163">
    <property type="entry name" value="Spermidine_synt_N_sf"/>
</dbReference>
<accession>A0ABQ1KB02</accession>
<evidence type="ECO:0000256" key="4">
    <source>
        <dbReference type="ARBA" id="ARBA00023115"/>
    </source>
</evidence>
<dbReference type="EC" id="2.5.1.16" evidence="5"/>
<protein>
    <recommendedName>
        <fullName evidence="5">Polyamine aminopropyltransferase</fullName>
    </recommendedName>
    <alternativeName>
        <fullName evidence="5">Putrescine aminopropyltransferase</fullName>
        <shortName evidence="5">PAPT</shortName>
    </alternativeName>
    <alternativeName>
        <fullName evidence="5">Spermidine synthase</fullName>
        <shortName evidence="5">SPDS</shortName>
        <shortName evidence="5">SPDSY</shortName>
        <ecNumber evidence="5">2.5.1.16</ecNumber>
    </alternativeName>
</protein>
<dbReference type="InterPro" id="IPR030373">
    <property type="entry name" value="PABS_CS"/>
</dbReference>
<dbReference type="RefSeq" id="WP_188747018.1">
    <property type="nucleotide sequence ID" value="NZ_BMIJ01000003.1"/>
</dbReference>
<dbReference type="NCBIfam" id="TIGR00417">
    <property type="entry name" value="speE"/>
    <property type="match status" value="1"/>
</dbReference>
<evidence type="ECO:0000313" key="10">
    <source>
        <dbReference type="EMBL" id="GGB90348.1"/>
    </source>
</evidence>
<dbReference type="Proteomes" id="UP000629025">
    <property type="component" value="Unassembled WGS sequence"/>
</dbReference>
<feature type="binding site" evidence="5">
    <location>
        <position position="62"/>
    </location>
    <ligand>
        <name>spermidine</name>
        <dbReference type="ChEBI" id="CHEBI:57834"/>
    </ligand>
</feature>
<dbReference type="SUPFAM" id="SSF53335">
    <property type="entry name" value="S-adenosyl-L-methionine-dependent methyltransferases"/>
    <property type="match status" value="1"/>
</dbReference>
<comment type="similarity">
    <text evidence="1 5 7">Belongs to the spermidine/spermine synthase family.</text>
</comment>
<reference evidence="11" key="1">
    <citation type="journal article" date="2019" name="Int. J. Syst. Evol. Microbiol.">
        <title>The Global Catalogue of Microorganisms (GCM) 10K type strain sequencing project: providing services to taxonomists for standard genome sequencing and annotation.</title>
        <authorList>
            <consortium name="The Broad Institute Genomics Platform"/>
            <consortium name="The Broad Institute Genome Sequencing Center for Infectious Disease"/>
            <person name="Wu L."/>
            <person name="Ma J."/>
        </authorList>
    </citation>
    <scope>NUCLEOTIDE SEQUENCE [LARGE SCALE GENOMIC DNA]</scope>
    <source>
        <strain evidence="11">CGMCC 1.15341</strain>
    </source>
</reference>
<dbReference type="HAMAP" id="MF_00198">
    <property type="entry name" value="Spermidine_synth"/>
    <property type="match status" value="1"/>
</dbReference>
<dbReference type="Gene3D" id="3.40.50.150">
    <property type="entry name" value="Vaccinia Virus protein VP39"/>
    <property type="match status" value="1"/>
</dbReference>
<name>A0ABQ1KB02_9GAMM</name>
<dbReference type="PANTHER" id="PTHR11558:SF11">
    <property type="entry name" value="SPERMIDINE SYNTHASE"/>
    <property type="match status" value="1"/>
</dbReference>
<dbReference type="EMBL" id="BMIJ01000003">
    <property type="protein sequence ID" value="GGB90348.1"/>
    <property type="molecule type" value="Genomic_DNA"/>
</dbReference>
<dbReference type="InterPro" id="IPR029063">
    <property type="entry name" value="SAM-dependent_MTases_sf"/>
</dbReference>
<comment type="caution">
    <text evidence="10">The sequence shown here is derived from an EMBL/GenBank/DDBJ whole genome shotgun (WGS) entry which is preliminary data.</text>
</comment>
<gene>
    <name evidence="5 10" type="primary">speE</name>
    <name evidence="10" type="ORF">GCM10011352_15460</name>
</gene>
<dbReference type="Pfam" id="PF17284">
    <property type="entry name" value="Spermine_synt_N"/>
    <property type="match status" value="1"/>
</dbReference>
<comment type="function">
    <text evidence="5">Catalyzes the irreversible transfer of a propylamine group from the amino donor S-adenosylmethioninamine (decarboxy-AdoMet) to putrescine (1,4-diaminobutane) to yield spermidine.</text>
</comment>
<evidence type="ECO:0000256" key="6">
    <source>
        <dbReference type="PROSITE-ProRule" id="PRU00354"/>
    </source>
</evidence>
<comment type="subunit">
    <text evidence="5">Homodimer or homotetramer.</text>
</comment>
<comment type="catalytic activity">
    <reaction evidence="5 8">
        <text>S-adenosyl 3-(methylsulfanyl)propylamine + putrescine = S-methyl-5'-thioadenosine + spermidine + H(+)</text>
        <dbReference type="Rhea" id="RHEA:12721"/>
        <dbReference type="ChEBI" id="CHEBI:15378"/>
        <dbReference type="ChEBI" id="CHEBI:17509"/>
        <dbReference type="ChEBI" id="CHEBI:57443"/>
        <dbReference type="ChEBI" id="CHEBI:57834"/>
        <dbReference type="ChEBI" id="CHEBI:326268"/>
        <dbReference type="EC" id="2.5.1.16"/>
    </reaction>
</comment>
<feature type="binding site" evidence="5">
    <location>
        <begin position="138"/>
        <end position="139"/>
    </location>
    <ligand>
        <name>S-methyl-5'-thioadenosine</name>
        <dbReference type="ChEBI" id="CHEBI:17509"/>
    </ligand>
</feature>
<feature type="active site" description="Proton acceptor" evidence="5 6">
    <location>
        <position position="156"/>
    </location>
</feature>
<dbReference type="InterPro" id="IPR035246">
    <property type="entry name" value="Spermidine_synt_N"/>
</dbReference>
<keyword evidence="3 5" id="KW-0745">Spermidine biosynthesis</keyword>
<evidence type="ECO:0000256" key="8">
    <source>
        <dbReference type="RuleBase" id="RU003837"/>
    </source>
</evidence>
<dbReference type="PROSITE" id="PS01330">
    <property type="entry name" value="PABS_1"/>
    <property type="match status" value="1"/>
</dbReference>
<dbReference type="Pfam" id="PF01564">
    <property type="entry name" value="Spermine_synth"/>
    <property type="match status" value="1"/>
</dbReference>
<dbReference type="Gene3D" id="2.30.140.10">
    <property type="entry name" value="Spermidine synthase, tetramerisation domain"/>
    <property type="match status" value="1"/>
</dbReference>
<dbReference type="PANTHER" id="PTHR11558">
    <property type="entry name" value="SPERMIDINE/SPERMINE SYNTHASE"/>
    <property type="match status" value="1"/>
</dbReference>
<keyword evidence="4 5" id="KW-0620">Polyamine biosynthesis</keyword>
<dbReference type="PROSITE" id="PS51006">
    <property type="entry name" value="PABS_2"/>
    <property type="match status" value="1"/>
</dbReference>
<feature type="domain" description="PABS" evidence="9">
    <location>
        <begin position="2"/>
        <end position="236"/>
    </location>
</feature>
<evidence type="ECO:0000256" key="2">
    <source>
        <dbReference type="ARBA" id="ARBA00022679"/>
    </source>
</evidence>
<evidence type="ECO:0000256" key="5">
    <source>
        <dbReference type="HAMAP-Rule" id="MF_00198"/>
    </source>
</evidence>
<evidence type="ECO:0000256" key="1">
    <source>
        <dbReference type="ARBA" id="ARBA00007867"/>
    </source>
</evidence>
<comment type="pathway">
    <text evidence="5">Amine and polyamine biosynthesis; spermidine biosynthesis; spermidine from putrescine: step 1/1.</text>
</comment>
<dbReference type="CDD" id="cd02440">
    <property type="entry name" value="AdoMet_MTases"/>
    <property type="match status" value="1"/>
</dbReference>
<feature type="binding site" evidence="5">
    <location>
        <position position="31"/>
    </location>
    <ligand>
        <name>S-methyl-5'-thioadenosine</name>
        <dbReference type="ChEBI" id="CHEBI:17509"/>
    </ligand>
</feature>
<organism evidence="10 11">
    <name type="scientific">Marinobacterium zhoushanense</name>
    <dbReference type="NCBI Taxonomy" id="1679163"/>
    <lineage>
        <taxon>Bacteria</taxon>
        <taxon>Pseudomonadati</taxon>
        <taxon>Pseudomonadota</taxon>
        <taxon>Gammaproteobacteria</taxon>
        <taxon>Oceanospirillales</taxon>
        <taxon>Oceanospirillaceae</taxon>
        <taxon>Marinobacterium</taxon>
    </lineage>
</organism>
<keyword evidence="2 5" id="KW-0808">Transferase</keyword>
<proteinExistence type="inferred from homology"/>
<feature type="binding site" evidence="5">
    <location>
        <position position="106"/>
    </location>
    <ligand>
        <name>S-methyl-5'-thioadenosine</name>
        <dbReference type="ChEBI" id="CHEBI:17509"/>
    </ligand>
</feature>
<feature type="binding site" evidence="5">
    <location>
        <begin position="156"/>
        <end position="159"/>
    </location>
    <ligand>
        <name>spermidine</name>
        <dbReference type="ChEBI" id="CHEBI:57834"/>
    </ligand>
</feature>
<evidence type="ECO:0000313" key="11">
    <source>
        <dbReference type="Proteomes" id="UP000629025"/>
    </source>
</evidence>
<dbReference type="InterPro" id="IPR030374">
    <property type="entry name" value="PABS"/>
</dbReference>
<dbReference type="NCBIfam" id="NF002010">
    <property type="entry name" value="PRK00811.1"/>
    <property type="match status" value="1"/>
</dbReference>
<feature type="binding site" evidence="5">
    <location>
        <position position="163"/>
    </location>
    <ligand>
        <name>S-methyl-5'-thioadenosine</name>
        <dbReference type="ChEBI" id="CHEBI:17509"/>
    </ligand>
</feature>
<feature type="binding site" evidence="5">
    <location>
        <position position="86"/>
    </location>
    <ligand>
        <name>spermidine</name>
        <dbReference type="ChEBI" id="CHEBI:57834"/>
    </ligand>
</feature>
<evidence type="ECO:0000259" key="9">
    <source>
        <dbReference type="PROSITE" id="PS51006"/>
    </source>
</evidence>
<evidence type="ECO:0000256" key="7">
    <source>
        <dbReference type="RuleBase" id="RU003836"/>
    </source>
</evidence>
<keyword evidence="11" id="KW-1185">Reference proteome</keyword>